<feature type="transmembrane region" description="Helical" evidence="1">
    <location>
        <begin position="150"/>
        <end position="174"/>
    </location>
</feature>
<dbReference type="Proteomes" id="UP000035909">
    <property type="component" value="Unassembled WGS sequence"/>
</dbReference>
<evidence type="ECO:0000313" key="3">
    <source>
        <dbReference type="Proteomes" id="UP000035909"/>
    </source>
</evidence>
<dbReference type="OrthoDB" id="9772767at2"/>
<keyword evidence="3" id="KW-1185">Reference proteome</keyword>
<keyword evidence="1" id="KW-0812">Transmembrane</keyword>
<keyword evidence="1" id="KW-0472">Membrane</keyword>
<accession>A0A0J1H4R7</accession>
<feature type="transmembrane region" description="Helical" evidence="1">
    <location>
        <begin position="39"/>
        <end position="65"/>
    </location>
</feature>
<protein>
    <recommendedName>
        <fullName evidence="4">Polysulfide reductase</fullName>
    </recommendedName>
</protein>
<feature type="transmembrane region" description="Helical" evidence="1">
    <location>
        <begin position="312"/>
        <end position="330"/>
    </location>
</feature>
<feature type="transmembrane region" description="Helical" evidence="1">
    <location>
        <begin position="77"/>
        <end position="97"/>
    </location>
</feature>
<feature type="transmembrane region" description="Helical" evidence="1">
    <location>
        <begin position="117"/>
        <end position="138"/>
    </location>
</feature>
<proteinExistence type="predicted"/>
<dbReference type="PATRIC" id="fig|320778.3.peg.4055"/>
<dbReference type="AlphaFoldDB" id="A0A0J1H4R7"/>
<name>A0A0J1H4R7_9GAMM</name>
<reference evidence="2 3" key="1">
    <citation type="submission" date="2015-05" db="EMBL/GenBank/DDBJ databases">
        <title>Photobacterium galathea sp. nov.</title>
        <authorList>
            <person name="Machado H."/>
            <person name="Gram L."/>
        </authorList>
    </citation>
    <scope>NUCLEOTIDE SEQUENCE [LARGE SCALE GENOMIC DNA]</scope>
    <source>
        <strain evidence="2 3">DSM 22954</strain>
    </source>
</reference>
<keyword evidence="1" id="KW-1133">Transmembrane helix</keyword>
<comment type="caution">
    <text evidence="2">The sequence shown here is derived from an EMBL/GenBank/DDBJ whole genome shotgun (WGS) entry which is preliminary data.</text>
</comment>
<feature type="transmembrane region" description="Helical" evidence="1">
    <location>
        <begin position="211"/>
        <end position="233"/>
    </location>
</feature>
<evidence type="ECO:0000313" key="2">
    <source>
        <dbReference type="EMBL" id="KLV06716.1"/>
    </source>
</evidence>
<sequence length="343" mass="37564">MNISNKILLIISLAGLVFGGFFAIEEWFIQPSFSTNDAMIWTLPLISYIFLALSSTGVSIVYAYGSLKQIEGIEANKLPLIGLALGLLVGAFASLATEMGSPLHVFWLVFSPNLLSPIWWMGTLYSIELLLLFIKLTMILFDKHSSLDTFLTYATLIVAVTASLVLGSVFGTVIGREGYSGIDASLLTFISALSSGVAMILLTSKNEINDYYLYAARWMFGLLTIFVTIKWVYLARAHVLEEPQWLPIVSVLGVALAWLLVKTLPKISASLLLASVFSIELAFVIQGQNYVLGPKTTWFGTSINYSPNIAEIGILVFGVSIAVIAYNVIVQGVPYLRSRNVHN</sequence>
<dbReference type="STRING" id="320778.ABT57_18660"/>
<feature type="transmembrane region" description="Helical" evidence="1">
    <location>
        <begin position="245"/>
        <end position="264"/>
    </location>
</feature>
<feature type="transmembrane region" description="Helical" evidence="1">
    <location>
        <begin position="271"/>
        <end position="292"/>
    </location>
</feature>
<organism evidence="2 3">
    <name type="scientific">Photobacterium ganghwense</name>
    <dbReference type="NCBI Taxonomy" id="320778"/>
    <lineage>
        <taxon>Bacteria</taxon>
        <taxon>Pseudomonadati</taxon>
        <taxon>Pseudomonadota</taxon>
        <taxon>Gammaproteobacteria</taxon>
        <taxon>Vibrionales</taxon>
        <taxon>Vibrionaceae</taxon>
        <taxon>Photobacterium</taxon>
    </lineage>
</organism>
<dbReference type="RefSeq" id="WP_047886782.1">
    <property type="nucleotide sequence ID" value="NZ_LDOU01000020.1"/>
</dbReference>
<evidence type="ECO:0000256" key="1">
    <source>
        <dbReference type="SAM" id="Phobius"/>
    </source>
</evidence>
<gene>
    <name evidence="2" type="ORF">ABT57_18660</name>
</gene>
<dbReference type="EMBL" id="LDOU01000020">
    <property type="protein sequence ID" value="KLV06716.1"/>
    <property type="molecule type" value="Genomic_DNA"/>
</dbReference>
<feature type="transmembrane region" description="Helical" evidence="1">
    <location>
        <begin position="186"/>
        <end position="204"/>
    </location>
</feature>
<evidence type="ECO:0008006" key="4">
    <source>
        <dbReference type="Google" id="ProtNLM"/>
    </source>
</evidence>